<feature type="non-terminal residue" evidence="2">
    <location>
        <position position="1"/>
    </location>
</feature>
<feature type="compositionally biased region" description="Basic and acidic residues" evidence="1">
    <location>
        <begin position="14"/>
        <end position="53"/>
    </location>
</feature>
<evidence type="ECO:0000313" key="2">
    <source>
        <dbReference type="EMBL" id="POS81895.1"/>
    </source>
</evidence>
<protein>
    <submittedName>
        <fullName evidence="2">Uncharacterized protein</fullName>
    </submittedName>
</protein>
<feature type="compositionally biased region" description="Polar residues" evidence="1">
    <location>
        <begin position="72"/>
        <end position="81"/>
    </location>
</feature>
<accession>A0A2S4PIR6</accession>
<feature type="non-terminal residue" evidence="2">
    <location>
        <position position="424"/>
    </location>
</feature>
<dbReference type="OrthoDB" id="4953202at2759"/>
<proteinExistence type="predicted"/>
<keyword evidence="3" id="KW-1185">Reference proteome</keyword>
<sequence length="424" mass="48090">SNSSWTKKNKKSKRDQSPSKKRSNDTSDPQAQDKQEQIDQNRLKQIADSKAKLDALNMAEEEQRRNSENNQDAMSGSNTNIFNKHDYMTHAIVEPNLAPNSDNTMGAYMDCRQVNLELSQWNLKDIIVDYESLGNALRPFVLSGSKVHRLVPEDLNVYANTSGIYENKEITKIIKINGLEVPTTMMGLMANGTKFFDAWIWLSMNPNLRPAPIKLPYTNKPDEKVELSTYDDMGMLTTYIFIAYFFILIRAHPPTQLDAYHKQPMPKFISTILGTTATAVEVAMYLASFELIKLNNEWVKQIKPLTLNVEAANRLGLGVAGYRLVSVFNLILPTKYYSDDPKVNEALKETRPPWLEVSLKVMQSFKNAGPCWDFHPATRDPNLISKYGNINKNATNMILDCYTAETIKLLLDGKKLSVEPQPQL</sequence>
<dbReference type="AlphaFoldDB" id="A0A2S4PIR6"/>
<gene>
    <name evidence="2" type="ORF">EPUL_006525</name>
</gene>
<evidence type="ECO:0000313" key="3">
    <source>
        <dbReference type="Proteomes" id="UP000237438"/>
    </source>
</evidence>
<feature type="region of interest" description="Disordered" evidence="1">
    <location>
        <begin position="1"/>
        <end position="81"/>
    </location>
</feature>
<evidence type="ECO:0000256" key="1">
    <source>
        <dbReference type="SAM" id="MobiDB-lite"/>
    </source>
</evidence>
<comment type="caution">
    <text evidence="2">The sequence shown here is derived from an EMBL/GenBank/DDBJ whole genome shotgun (WGS) entry which is preliminary data.</text>
</comment>
<reference evidence="2 3" key="1">
    <citation type="submission" date="2017-10" db="EMBL/GenBank/DDBJ databases">
        <title>Development of genomic resources for the powdery mildew, Erysiphe pulchra.</title>
        <authorList>
            <person name="Wadl P.A."/>
            <person name="Mack B.M."/>
            <person name="Moore G."/>
            <person name="Beltz S.B."/>
        </authorList>
    </citation>
    <scope>NUCLEOTIDE SEQUENCE [LARGE SCALE GENOMIC DNA]</scope>
    <source>
        <strain evidence="2">Cflorida</strain>
    </source>
</reference>
<dbReference type="EMBL" id="PEDP01006217">
    <property type="protein sequence ID" value="POS81895.1"/>
    <property type="molecule type" value="Genomic_DNA"/>
</dbReference>
<organism evidence="2 3">
    <name type="scientific">Erysiphe pulchra</name>
    <dbReference type="NCBI Taxonomy" id="225359"/>
    <lineage>
        <taxon>Eukaryota</taxon>
        <taxon>Fungi</taxon>
        <taxon>Dikarya</taxon>
        <taxon>Ascomycota</taxon>
        <taxon>Pezizomycotina</taxon>
        <taxon>Leotiomycetes</taxon>
        <taxon>Erysiphales</taxon>
        <taxon>Erysiphaceae</taxon>
        <taxon>Erysiphe</taxon>
    </lineage>
</organism>
<name>A0A2S4PIR6_9PEZI</name>
<dbReference type="Proteomes" id="UP000237438">
    <property type="component" value="Unassembled WGS sequence"/>
</dbReference>
<dbReference type="STRING" id="225359.A0A2S4PIR6"/>